<dbReference type="InParanoid" id="A2D8N9"/>
<evidence type="ECO:0000313" key="1">
    <source>
        <dbReference type="EMBL" id="EAY23288.1"/>
    </source>
</evidence>
<proteinExistence type="predicted"/>
<name>A2D8N9_TRIV3</name>
<gene>
    <name evidence="1" type="ORF">TVAG_185960</name>
</gene>
<dbReference type="Proteomes" id="UP000001542">
    <property type="component" value="Unassembled WGS sequence"/>
</dbReference>
<reference evidence="1" key="2">
    <citation type="journal article" date="2007" name="Science">
        <title>Draft genome sequence of the sexually transmitted pathogen Trichomonas vaginalis.</title>
        <authorList>
            <person name="Carlton J.M."/>
            <person name="Hirt R.P."/>
            <person name="Silva J.C."/>
            <person name="Delcher A.L."/>
            <person name="Schatz M."/>
            <person name="Zhao Q."/>
            <person name="Wortman J.R."/>
            <person name="Bidwell S.L."/>
            <person name="Alsmark U.C.M."/>
            <person name="Besteiro S."/>
            <person name="Sicheritz-Ponten T."/>
            <person name="Noel C.J."/>
            <person name="Dacks J.B."/>
            <person name="Foster P.G."/>
            <person name="Simillion C."/>
            <person name="Van de Peer Y."/>
            <person name="Miranda-Saavedra D."/>
            <person name="Barton G.J."/>
            <person name="Westrop G.D."/>
            <person name="Mueller S."/>
            <person name="Dessi D."/>
            <person name="Fiori P.L."/>
            <person name="Ren Q."/>
            <person name="Paulsen I."/>
            <person name="Zhang H."/>
            <person name="Bastida-Corcuera F.D."/>
            <person name="Simoes-Barbosa A."/>
            <person name="Brown M.T."/>
            <person name="Hayes R.D."/>
            <person name="Mukherjee M."/>
            <person name="Okumura C.Y."/>
            <person name="Schneider R."/>
            <person name="Smith A.J."/>
            <person name="Vanacova S."/>
            <person name="Villalvazo M."/>
            <person name="Haas B.J."/>
            <person name="Pertea M."/>
            <person name="Feldblyum T.V."/>
            <person name="Utterback T.R."/>
            <person name="Shu C.L."/>
            <person name="Osoegawa K."/>
            <person name="de Jong P.J."/>
            <person name="Hrdy I."/>
            <person name="Horvathova L."/>
            <person name="Zubacova Z."/>
            <person name="Dolezal P."/>
            <person name="Malik S.B."/>
            <person name="Logsdon J.M. Jr."/>
            <person name="Henze K."/>
            <person name="Gupta A."/>
            <person name="Wang C.C."/>
            <person name="Dunne R.L."/>
            <person name="Upcroft J.A."/>
            <person name="Upcroft P."/>
            <person name="White O."/>
            <person name="Salzberg S.L."/>
            <person name="Tang P."/>
            <person name="Chiu C.-H."/>
            <person name="Lee Y.-S."/>
            <person name="Embley T.M."/>
            <person name="Coombs G.H."/>
            <person name="Mottram J.C."/>
            <person name="Tachezy J."/>
            <person name="Fraser-Liggett C.M."/>
            <person name="Johnson P.J."/>
        </authorList>
    </citation>
    <scope>NUCLEOTIDE SEQUENCE [LARGE SCALE GENOMIC DNA]</scope>
    <source>
        <strain evidence="1">G3</strain>
    </source>
</reference>
<dbReference type="VEuPathDB" id="TrichDB:TVAG_185960"/>
<dbReference type="AlphaFoldDB" id="A2D8N9"/>
<protein>
    <recommendedName>
        <fullName evidence="3">MULE transposase domain-containing protein</fullName>
    </recommendedName>
</protein>
<evidence type="ECO:0008006" key="3">
    <source>
        <dbReference type="Google" id="ProtNLM"/>
    </source>
</evidence>
<sequence length="657" mass="76778">MINEIPRGYNVLKIANIEVMHNYDKESRQVTWNIGASDIWNFSEIHELFNYLPFFLKIVPFKEQENPPKYTDFYFKDTDPSDRLILELDFDRKYIEGNRYKAFTIIINKKMSQAVIIRNNKDIPYLIEDVINRVQISKCVIPSNKLSKKLTRYTNFNSPIIKDIYDLRSLLKQLPGKVYVHLLEDKLKDLATCDSKSIQWSCWIPDLVPDLLRVAIENECIQTIELDATFSFPPYILILPQCVINNTGYPLGYYFGLSENSNAYRIFYERLVSSATDVDIQNVPILSDLHSSLESFCKSSHLIHWLCAYHFLKTIKDSVIMRGLIREVIYAEDEATYNVRYETYSEIVNHLNKNELVDPLDMEKWINLGKEEFKSKIARFKRDVKIMPSNHAEGNHGSLNTKMKEISSKNKLLKFQTMIEHIMSRFNQIDDPKNDNVMKLYRKLKISAIKNKVEQHCKCNCNMENVYKLYGVHIPCIHNILDVKPADLEKPKAFHIGKLEFNSSKNILVYDDEDNPIGKGDRKNEQCKISARKTFTTKVENEIYLYEEQVTPDIGVKSLVQRILNLPSIDKATSFMFNLGMNIDYDTIQAIHYISSLRKTHPEVIDLALSNAYLPEESDEYQQNKDMISKIIEEVFDNKDKERDPDFVVRRKRKNGL</sequence>
<dbReference type="VEuPathDB" id="TrichDB:TVAGG3_0200370"/>
<organism evidence="1 2">
    <name type="scientific">Trichomonas vaginalis (strain ATCC PRA-98 / G3)</name>
    <dbReference type="NCBI Taxonomy" id="412133"/>
    <lineage>
        <taxon>Eukaryota</taxon>
        <taxon>Metamonada</taxon>
        <taxon>Parabasalia</taxon>
        <taxon>Trichomonadida</taxon>
        <taxon>Trichomonadidae</taxon>
        <taxon>Trichomonas</taxon>
    </lineage>
</organism>
<keyword evidence="2" id="KW-1185">Reference proteome</keyword>
<dbReference type="VEuPathDB" id="TrichDB:TVAGG3_1065080"/>
<reference evidence="1" key="1">
    <citation type="submission" date="2006-10" db="EMBL/GenBank/DDBJ databases">
        <authorList>
            <person name="Amadeo P."/>
            <person name="Zhao Q."/>
            <person name="Wortman J."/>
            <person name="Fraser-Liggett C."/>
            <person name="Carlton J."/>
        </authorList>
    </citation>
    <scope>NUCLEOTIDE SEQUENCE</scope>
    <source>
        <strain evidence="1">G3</strain>
    </source>
</reference>
<evidence type="ECO:0000313" key="2">
    <source>
        <dbReference type="Proteomes" id="UP000001542"/>
    </source>
</evidence>
<dbReference type="SMR" id="A2D8N9"/>
<accession>A2D8N9</accession>
<dbReference type="EMBL" id="DS113179">
    <property type="protein sequence ID" value="EAY23288.1"/>
    <property type="molecule type" value="Genomic_DNA"/>
</dbReference>